<dbReference type="GO" id="GO:0034069">
    <property type="term" value="F:aminoglycoside N-acetyltransferase activity"/>
    <property type="evidence" value="ECO:0007669"/>
    <property type="project" value="TreeGrafter"/>
</dbReference>
<proteinExistence type="predicted"/>
<dbReference type="SUPFAM" id="SSF55729">
    <property type="entry name" value="Acyl-CoA N-acyltransferases (Nat)"/>
    <property type="match status" value="1"/>
</dbReference>
<dbReference type="EMBL" id="JAIMBW010000001">
    <property type="protein sequence ID" value="MBY4893656.1"/>
    <property type="molecule type" value="Genomic_DNA"/>
</dbReference>
<name>A0A975YEG8_9RHOB</name>
<evidence type="ECO:0000313" key="2">
    <source>
        <dbReference type="EMBL" id="QXL86362.1"/>
    </source>
</evidence>
<dbReference type="InterPro" id="IPR000182">
    <property type="entry name" value="GNAT_dom"/>
</dbReference>
<evidence type="ECO:0000313" key="3">
    <source>
        <dbReference type="Proteomes" id="UP000693972"/>
    </source>
</evidence>
<dbReference type="PROSITE" id="PS51186">
    <property type="entry name" value="GNAT"/>
    <property type="match status" value="1"/>
</dbReference>
<dbReference type="InterPro" id="IPR016181">
    <property type="entry name" value="Acyl_CoA_acyltransferase"/>
</dbReference>
<dbReference type="RefSeq" id="WP_257893324.1">
    <property type="nucleotide sequence ID" value="NZ_JAIMBW010000001.1"/>
</dbReference>
<dbReference type="Pfam" id="PF13527">
    <property type="entry name" value="Acetyltransf_9"/>
    <property type="match status" value="1"/>
</dbReference>
<dbReference type="CDD" id="cd04301">
    <property type="entry name" value="NAT_SF"/>
    <property type="match status" value="1"/>
</dbReference>
<keyword evidence="3" id="KW-1185">Reference proteome</keyword>
<dbReference type="InterPro" id="IPR051554">
    <property type="entry name" value="Acetyltransferase_Eis"/>
</dbReference>
<accession>A0A975YEG8</accession>
<reference evidence="2 3" key="1">
    <citation type="submission" date="2021-07" db="EMBL/GenBank/DDBJ databases">
        <title>Karlodiniumbacter phycospheric gen. nov., sp. nov., a phycosphere bacterium isolated from karlodinium veneficum.</title>
        <authorList>
            <person name="Peng Y."/>
            <person name="Jiang L."/>
            <person name="Lee J."/>
        </authorList>
    </citation>
    <scope>NUCLEOTIDE SEQUENCE</scope>
    <source>
        <strain evidence="2 3">N5</strain>
    </source>
</reference>
<sequence>MDIVSFDNLEVPPDLKACADALLREANGQDGDADDVEVDTDGNPPEAYRAFLAVDASGKVVGHLAAYIRGVDQGSASMTVGMIGNVATRKTFRRRGIAKSLVDASHRYFRDAGARFSILFAYDLPVYVSYGYRLMRDQVTFVERAAAVKTCVLPGSMLCELTTRPQRAGTVNLTGPPV</sequence>
<dbReference type="PANTHER" id="PTHR37817">
    <property type="entry name" value="N-ACETYLTRANSFERASE EIS"/>
    <property type="match status" value="1"/>
</dbReference>
<dbReference type="EMBL" id="CP078073">
    <property type="protein sequence ID" value="QXL86362.1"/>
    <property type="molecule type" value="Genomic_DNA"/>
</dbReference>
<organism evidence="2">
    <name type="scientific">Gymnodinialimonas phycosphaerae</name>
    <dbReference type="NCBI Taxonomy" id="2841589"/>
    <lineage>
        <taxon>Bacteria</taxon>
        <taxon>Pseudomonadati</taxon>
        <taxon>Pseudomonadota</taxon>
        <taxon>Alphaproteobacteria</taxon>
        <taxon>Rhodobacterales</taxon>
        <taxon>Paracoccaceae</taxon>
        <taxon>Gymnodinialimonas</taxon>
    </lineage>
</organism>
<evidence type="ECO:0000259" key="1">
    <source>
        <dbReference type="PROSITE" id="PS51186"/>
    </source>
</evidence>
<dbReference type="AlphaFoldDB" id="A0A975YEG8"/>
<dbReference type="PANTHER" id="PTHR37817:SF1">
    <property type="entry name" value="N-ACETYLTRANSFERASE EIS"/>
    <property type="match status" value="1"/>
</dbReference>
<gene>
    <name evidence="2" type="ORF">KUL25_12870</name>
</gene>
<dbReference type="Gene3D" id="3.40.630.30">
    <property type="match status" value="1"/>
</dbReference>
<protein>
    <submittedName>
        <fullName evidence="2">GNAT family N-acetyltransferase</fullName>
    </submittedName>
</protein>
<dbReference type="Proteomes" id="UP000693972">
    <property type="component" value="Unassembled WGS sequence"/>
</dbReference>
<dbReference type="GO" id="GO:0030649">
    <property type="term" value="P:aminoglycoside antibiotic catabolic process"/>
    <property type="evidence" value="ECO:0007669"/>
    <property type="project" value="TreeGrafter"/>
</dbReference>
<feature type="domain" description="N-acetyltransferase" evidence="1">
    <location>
        <begin position="1"/>
        <end position="154"/>
    </location>
</feature>